<name>A0A319EK24_ASPSB</name>
<dbReference type="STRING" id="1448318.A0A319EK24"/>
<sequence>MPQLAEPGHNVNGFIIILAAQHLTFDLLGISTVHDNSSLKNTNTHALSVPMALDRIDIPVYSNVEKPLCRPHTKPADDTHKENQKPTEQKTSPIHPQDPKQTSTP</sequence>
<dbReference type="OrthoDB" id="432381at2759"/>
<gene>
    <name evidence="4" type="ORF">BO78DRAFT_420983</name>
</gene>
<dbReference type="EMBL" id="KZ826373">
    <property type="protein sequence ID" value="PYI04084.1"/>
    <property type="molecule type" value="Genomic_DNA"/>
</dbReference>
<reference evidence="4 5" key="1">
    <citation type="submission" date="2018-02" db="EMBL/GenBank/DDBJ databases">
        <title>The genomes of Aspergillus section Nigri reveals drivers in fungal speciation.</title>
        <authorList>
            <consortium name="DOE Joint Genome Institute"/>
            <person name="Vesth T.C."/>
            <person name="Nybo J."/>
            <person name="Theobald S."/>
            <person name="Brandl J."/>
            <person name="Frisvad J.C."/>
            <person name="Nielsen K.F."/>
            <person name="Lyhne E.K."/>
            <person name="Kogle M.E."/>
            <person name="Kuo A."/>
            <person name="Riley R."/>
            <person name="Clum A."/>
            <person name="Nolan M."/>
            <person name="Lipzen A."/>
            <person name="Salamov A."/>
            <person name="Henrissat B."/>
            <person name="Wiebenga A."/>
            <person name="De vries R.P."/>
            <person name="Grigoriev I.V."/>
            <person name="Mortensen U.H."/>
            <person name="Andersen M.R."/>
            <person name="Baker S.E."/>
        </authorList>
    </citation>
    <scope>NUCLEOTIDE SEQUENCE [LARGE SCALE GENOMIC DNA]</scope>
    <source>
        <strain evidence="4 5">CBS 121057</strain>
    </source>
</reference>
<organism evidence="4 5">
    <name type="scientific">Aspergillus sclerotiicarbonarius (strain CBS 121057 / IBT 28362)</name>
    <dbReference type="NCBI Taxonomy" id="1448318"/>
    <lineage>
        <taxon>Eukaryota</taxon>
        <taxon>Fungi</taxon>
        <taxon>Dikarya</taxon>
        <taxon>Ascomycota</taxon>
        <taxon>Pezizomycotina</taxon>
        <taxon>Eurotiomycetes</taxon>
        <taxon>Eurotiomycetidae</taxon>
        <taxon>Eurotiales</taxon>
        <taxon>Aspergillaceae</taxon>
        <taxon>Aspergillus</taxon>
        <taxon>Aspergillus subgen. Circumdati</taxon>
    </lineage>
</organism>
<evidence type="ECO:0000256" key="1">
    <source>
        <dbReference type="ARBA" id="ARBA00009176"/>
    </source>
</evidence>
<dbReference type="Gene3D" id="3.90.245.10">
    <property type="entry name" value="Ribonucleoside hydrolase-like"/>
    <property type="match status" value="1"/>
</dbReference>
<evidence type="ECO:0000259" key="3">
    <source>
        <dbReference type="Pfam" id="PF01156"/>
    </source>
</evidence>
<dbReference type="InterPro" id="IPR001910">
    <property type="entry name" value="Inosine/uridine_hydrolase_dom"/>
</dbReference>
<evidence type="ECO:0000313" key="4">
    <source>
        <dbReference type="EMBL" id="PYI04084.1"/>
    </source>
</evidence>
<protein>
    <recommendedName>
        <fullName evidence="3">Inosine/uridine-preferring nucleoside hydrolase domain-containing protein</fullName>
    </recommendedName>
</protein>
<feature type="region of interest" description="Disordered" evidence="2">
    <location>
        <begin position="65"/>
        <end position="105"/>
    </location>
</feature>
<dbReference type="Proteomes" id="UP000248423">
    <property type="component" value="Unassembled WGS sequence"/>
</dbReference>
<dbReference type="VEuPathDB" id="FungiDB:BO78DRAFT_420983"/>
<feature type="compositionally biased region" description="Polar residues" evidence="2">
    <location>
        <begin position="89"/>
        <end position="105"/>
    </location>
</feature>
<proteinExistence type="inferred from homology"/>
<dbReference type="Pfam" id="PF01156">
    <property type="entry name" value="IU_nuc_hydro"/>
    <property type="match status" value="1"/>
</dbReference>
<comment type="similarity">
    <text evidence="1">Belongs to the IUNH family.</text>
</comment>
<accession>A0A319EK24</accession>
<dbReference type="InterPro" id="IPR036452">
    <property type="entry name" value="Ribo_hydro-like"/>
</dbReference>
<feature type="compositionally biased region" description="Basic and acidic residues" evidence="2">
    <location>
        <begin position="74"/>
        <end position="88"/>
    </location>
</feature>
<dbReference type="GO" id="GO:0016799">
    <property type="term" value="F:hydrolase activity, hydrolyzing N-glycosyl compounds"/>
    <property type="evidence" value="ECO:0007669"/>
    <property type="project" value="InterPro"/>
</dbReference>
<evidence type="ECO:0000256" key="2">
    <source>
        <dbReference type="SAM" id="MobiDB-lite"/>
    </source>
</evidence>
<evidence type="ECO:0000313" key="5">
    <source>
        <dbReference type="Proteomes" id="UP000248423"/>
    </source>
</evidence>
<keyword evidence="5" id="KW-1185">Reference proteome</keyword>
<dbReference type="SUPFAM" id="SSF53590">
    <property type="entry name" value="Nucleoside hydrolase"/>
    <property type="match status" value="1"/>
</dbReference>
<feature type="domain" description="Inosine/uridine-preferring nucleoside hydrolase" evidence="3">
    <location>
        <begin position="14"/>
        <end position="85"/>
    </location>
</feature>
<dbReference type="AlphaFoldDB" id="A0A319EK24"/>